<name>A0A5K1IKQ5_9ACTN</name>
<dbReference type="AlphaFoldDB" id="A0A5K1IKQ5"/>
<proteinExistence type="predicted"/>
<accession>A0A5K1IKQ5</accession>
<gene>
    <name evidence="1" type="ORF">KCJAJFAP_01611</name>
</gene>
<dbReference type="RefSeq" id="WP_187324792.1">
    <property type="nucleotide sequence ID" value="NZ_CAAKNU010000056.1"/>
</dbReference>
<keyword evidence="2" id="KW-1185">Reference proteome</keyword>
<dbReference type="EMBL" id="CABWIE010000004">
    <property type="protein sequence ID" value="VWL88264.1"/>
    <property type="molecule type" value="Genomic_DNA"/>
</dbReference>
<evidence type="ECO:0000313" key="2">
    <source>
        <dbReference type="Proteomes" id="UP000361836"/>
    </source>
</evidence>
<sequence>MSANIVSVDEMSLRKDIKNLARKTVEETLNALFDEVEYELLFIRSFPIY</sequence>
<evidence type="ECO:0000313" key="1">
    <source>
        <dbReference type="EMBL" id="VWL88264.1"/>
    </source>
</evidence>
<organism evidence="1 2">
    <name type="scientific">Collinsella aerofaciens</name>
    <dbReference type="NCBI Taxonomy" id="74426"/>
    <lineage>
        <taxon>Bacteria</taxon>
        <taxon>Bacillati</taxon>
        <taxon>Actinomycetota</taxon>
        <taxon>Coriobacteriia</taxon>
        <taxon>Coriobacteriales</taxon>
        <taxon>Coriobacteriaceae</taxon>
        <taxon>Collinsella</taxon>
    </lineage>
</organism>
<protein>
    <submittedName>
        <fullName evidence="1">Uncharacterized protein</fullName>
    </submittedName>
</protein>
<reference evidence="1 2" key="1">
    <citation type="submission" date="2019-10" db="EMBL/GenBank/DDBJ databases">
        <authorList>
            <person name="Wolf R A."/>
        </authorList>
    </citation>
    <scope>NUCLEOTIDE SEQUENCE [LARGE SCALE GENOMIC DNA]</scope>
    <source>
        <strain evidence="1">Collinsella_aerofaciens_MC2</strain>
    </source>
</reference>
<dbReference type="Proteomes" id="UP000361836">
    <property type="component" value="Unassembled WGS sequence"/>
</dbReference>